<keyword evidence="6" id="KW-0740">Sodium/potassium transport</keyword>
<keyword evidence="10" id="KW-1133">Transmembrane helix</keyword>
<evidence type="ECO:0000256" key="14">
    <source>
        <dbReference type="ARBA" id="ARBA00023157"/>
    </source>
</evidence>
<dbReference type="InterPro" id="IPR038702">
    <property type="entry name" value="Na/K_ATPase_sub_beta_sf"/>
</dbReference>
<evidence type="ECO:0000256" key="13">
    <source>
        <dbReference type="ARBA" id="ARBA00023136"/>
    </source>
</evidence>
<organism evidence="17 18">
    <name type="scientific">Monopterus albus</name>
    <name type="common">Swamp eel</name>
    <dbReference type="NCBI Taxonomy" id="43700"/>
    <lineage>
        <taxon>Eukaryota</taxon>
        <taxon>Metazoa</taxon>
        <taxon>Chordata</taxon>
        <taxon>Craniata</taxon>
        <taxon>Vertebrata</taxon>
        <taxon>Euteleostomi</taxon>
        <taxon>Actinopterygii</taxon>
        <taxon>Neopterygii</taxon>
        <taxon>Teleostei</taxon>
        <taxon>Neoteleostei</taxon>
        <taxon>Acanthomorphata</taxon>
        <taxon>Anabantaria</taxon>
        <taxon>Synbranchiformes</taxon>
        <taxon>Synbranchidae</taxon>
        <taxon>Monopterus</taxon>
    </lineage>
</organism>
<keyword evidence="7" id="KW-0812">Transmembrane</keyword>
<dbReference type="InterPro" id="IPR000402">
    <property type="entry name" value="Na/K_ATPase_sub_beta"/>
</dbReference>
<keyword evidence="14" id="KW-1015">Disulfide bond</keyword>
<keyword evidence="5" id="KW-0633">Potassium transport</keyword>
<evidence type="ECO:0000256" key="9">
    <source>
        <dbReference type="ARBA" id="ARBA00022968"/>
    </source>
</evidence>
<keyword evidence="16" id="KW-0739">Sodium transport</keyword>
<evidence type="ECO:0000256" key="15">
    <source>
        <dbReference type="ARBA" id="ARBA00023180"/>
    </source>
</evidence>
<dbReference type="PROSITE" id="PS00391">
    <property type="entry name" value="ATPASE_NA_K_BETA_2"/>
    <property type="match status" value="1"/>
</dbReference>
<dbReference type="Proteomes" id="UP000261600">
    <property type="component" value="Unplaced"/>
</dbReference>
<comment type="similarity">
    <text evidence="2">Belongs to the X(+)/potassium ATPases subunit beta family.</text>
</comment>
<evidence type="ECO:0000256" key="16">
    <source>
        <dbReference type="ARBA" id="ARBA00023201"/>
    </source>
</evidence>
<dbReference type="Ensembl" id="ENSMALT00000023545.1">
    <property type="protein sequence ID" value="ENSMALP00000023107.1"/>
    <property type="gene ID" value="ENSMALG00000016117.1"/>
</dbReference>
<comment type="subcellular location">
    <subcellularLocation>
        <location evidence="1">Cell membrane</location>
        <topology evidence="1">Single-pass type II membrane protein</topology>
    </subcellularLocation>
</comment>
<evidence type="ECO:0000313" key="17">
    <source>
        <dbReference type="Ensembl" id="ENSMALP00000023107.1"/>
    </source>
</evidence>
<dbReference type="GO" id="GO:0005890">
    <property type="term" value="C:sodium:potassium-exchanging ATPase complex"/>
    <property type="evidence" value="ECO:0007669"/>
    <property type="project" value="InterPro"/>
</dbReference>
<keyword evidence="9" id="KW-0735">Signal-anchor</keyword>
<evidence type="ECO:0000256" key="2">
    <source>
        <dbReference type="ARBA" id="ARBA00005876"/>
    </source>
</evidence>
<evidence type="ECO:0008006" key="19">
    <source>
        <dbReference type="Google" id="ProtNLM"/>
    </source>
</evidence>
<dbReference type="Gene3D" id="2.60.40.1660">
    <property type="entry name" value="Na, k-atpase alpha subunit"/>
    <property type="match status" value="1"/>
</dbReference>
<evidence type="ECO:0000256" key="1">
    <source>
        <dbReference type="ARBA" id="ARBA00004401"/>
    </source>
</evidence>
<evidence type="ECO:0000256" key="7">
    <source>
        <dbReference type="ARBA" id="ARBA00022692"/>
    </source>
</evidence>
<dbReference type="AlphaFoldDB" id="A0A3Q3K4M7"/>
<keyword evidence="4" id="KW-1003">Cell membrane</keyword>
<sequence>MADGRSFSGIRRKESCLDVPEAVGSRFSCSMSFSMAAWLGSLFQAMLLTLSNYKPTWQDRVAPPGLTHTPQSDKTEFSFNLNDVASYLPYVKDMKEFLAKYDDEHQRDDMKFQDCGDEPAEYRNRGNLESDVGIRKACRFSRSLLGPCSGIEDREFGFKEGKPCLIVKLNRIVNFWPRPPSSNDSIPEGARPKVQPNVIPIYCTSKYSGEPPPLRTIMRMISLHLGQHFVTPGHALGSTHVIQIRGRMLVKLGRLCTMVLVAASPCSTTPTMASCSTLSTCSRW</sequence>
<keyword evidence="8" id="KW-0630">Potassium</keyword>
<evidence type="ECO:0000313" key="18">
    <source>
        <dbReference type="Proteomes" id="UP000261600"/>
    </source>
</evidence>
<keyword evidence="11" id="KW-0915">Sodium</keyword>
<keyword evidence="15" id="KW-0325">Glycoprotein</keyword>
<dbReference type="GO" id="GO:1990573">
    <property type="term" value="P:potassium ion import across plasma membrane"/>
    <property type="evidence" value="ECO:0007669"/>
    <property type="project" value="TreeGrafter"/>
</dbReference>
<keyword evidence="18" id="KW-1185">Reference proteome</keyword>
<evidence type="ECO:0000256" key="6">
    <source>
        <dbReference type="ARBA" id="ARBA00022607"/>
    </source>
</evidence>
<dbReference type="Pfam" id="PF00287">
    <property type="entry name" value="Na_K-ATPase"/>
    <property type="match status" value="1"/>
</dbReference>
<reference evidence="17" key="2">
    <citation type="submission" date="2025-09" db="UniProtKB">
        <authorList>
            <consortium name="Ensembl"/>
        </authorList>
    </citation>
    <scope>IDENTIFICATION</scope>
</reference>
<dbReference type="GO" id="GO:0030007">
    <property type="term" value="P:intracellular potassium ion homeostasis"/>
    <property type="evidence" value="ECO:0007669"/>
    <property type="project" value="TreeGrafter"/>
</dbReference>
<name>A0A3Q3K4M7_MONAL</name>
<evidence type="ECO:0000256" key="11">
    <source>
        <dbReference type="ARBA" id="ARBA00023053"/>
    </source>
</evidence>
<evidence type="ECO:0000256" key="8">
    <source>
        <dbReference type="ARBA" id="ARBA00022958"/>
    </source>
</evidence>
<evidence type="ECO:0000256" key="10">
    <source>
        <dbReference type="ARBA" id="ARBA00022989"/>
    </source>
</evidence>
<accession>A0A3Q3K4M7</accession>
<dbReference type="GO" id="GO:0036376">
    <property type="term" value="P:sodium ion export across plasma membrane"/>
    <property type="evidence" value="ECO:0007669"/>
    <property type="project" value="TreeGrafter"/>
</dbReference>
<evidence type="ECO:0000256" key="4">
    <source>
        <dbReference type="ARBA" id="ARBA00022475"/>
    </source>
</evidence>
<keyword evidence="12" id="KW-0406">Ion transport</keyword>
<evidence type="ECO:0000256" key="12">
    <source>
        <dbReference type="ARBA" id="ARBA00023065"/>
    </source>
</evidence>
<reference evidence="17" key="1">
    <citation type="submission" date="2025-08" db="UniProtKB">
        <authorList>
            <consortium name="Ensembl"/>
        </authorList>
    </citation>
    <scope>IDENTIFICATION</scope>
</reference>
<evidence type="ECO:0000256" key="3">
    <source>
        <dbReference type="ARBA" id="ARBA00022448"/>
    </source>
</evidence>
<dbReference type="PANTHER" id="PTHR11523:SF10">
    <property type="entry name" value="SODIUM_POTASSIUM-TRANSPORTING ATPASE SUBUNIT BETA-1"/>
    <property type="match status" value="1"/>
</dbReference>
<dbReference type="PANTHER" id="PTHR11523">
    <property type="entry name" value="SODIUM/POTASSIUM-DEPENDENT ATPASE BETA SUBUNIT"/>
    <property type="match status" value="1"/>
</dbReference>
<proteinExistence type="inferred from homology"/>
<keyword evidence="13" id="KW-0472">Membrane</keyword>
<evidence type="ECO:0000256" key="5">
    <source>
        <dbReference type="ARBA" id="ARBA00022538"/>
    </source>
</evidence>
<dbReference type="GO" id="GO:0001671">
    <property type="term" value="F:ATPase activator activity"/>
    <property type="evidence" value="ECO:0007669"/>
    <property type="project" value="TreeGrafter"/>
</dbReference>
<keyword evidence="3" id="KW-0813">Transport</keyword>
<dbReference type="GO" id="GO:0006883">
    <property type="term" value="P:intracellular sodium ion homeostasis"/>
    <property type="evidence" value="ECO:0007669"/>
    <property type="project" value="TreeGrafter"/>
</dbReference>
<protein>
    <recommendedName>
        <fullName evidence="19">Sodium/potassium-transporting ATPase subunit beta</fullName>
    </recommendedName>
</protein>